<evidence type="ECO:0000313" key="3">
    <source>
        <dbReference type="Proteomes" id="UP000501900"/>
    </source>
</evidence>
<keyword evidence="1" id="KW-1133">Transmembrane helix</keyword>
<protein>
    <submittedName>
        <fullName evidence="2">Uncharacterized protein</fullName>
    </submittedName>
</protein>
<keyword evidence="1" id="KW-0812">Transmembrane</keyword>
<evidence type="ECO:0000256" key="1">
    <source>
        <dbReference type="SAM" id="Phobius"/>
    </source>
</evidence>
<accession>A0A6G8R6D4</accession>
<dbReference type="EMBL" id="MT162467">
    <property type="protein sequence ID" value="QIN96944.1"/>
    <property type="molecule type" value="Genomic_DNA"/>
</dbReference>
<dbReference type="Proteomes" id="UP000501900">
    <property type="component" value="Genome"/>
</dbReference>
<organism evidence="2 3">
    <name type="scientific">Synechococcus phage S-H34</name>
    <dbReference type="NCBI Taxonomy" id="2718942"/>
    <lineage>
        <taxon>Viruses</taxon>
        <taxon>Duplodnaviria</taxon>
        <taxon>Heunggongvirae</taxon>
        <taxon>Uroviricota</taxon>
        <taxon>Caudoviricetes</taxon>
        <taxon>Pantevenvirales</taxon>
        <taxon>Kyanoviridae</taxon>
        <taxon>Makaravirus</taxon>
        <taxon>Makaravirus thirtyfour</taxon>
    </lineage>
</organism>
<dbReference type="GeneID" id="77946822"/>
<sequence>METDRTGAMLRDTYNCCSCIAGGVFSLALFAGVFFVVHEEFRPSGRFAPRGTTEYSLRVFGGVE</sequence>
<proteinExistence type="predicted"/>
<keyword evidence="1" id="KW-0472">Membrane</keyword>
<reference evidence="2 3" key="1">
    <citation type="submission" date="2020-03" db="EMBL/GenBank/DDBJ databases">
        <title>The Isolation and Genome Sequence of a Novel Cyanophage S-H34 from the Huanghai Sea, China.</title>
        <authorList>
            <person name="Jiang T."/>
        </authorList>
    </citation>
    <scope>NUCLEOTIDE SEQUENCE [LARGE SCALE GENOMIC DNA]</scope>
</reference>
<evidence type="ECO:0000313" key="2">
    <source>
        <dbReference type="EMBL" id="QIN96944.1"/>
    </source>
</evidence>
<name>A0A6G8R6D4_9CAUD</name>
<feature type="transmembrane region" description="Helical" evidence="1">
    <location>
        <begin position="20"/>
        <end position="37"/>
    </location>
</feature>
<dbReference type="RefSeq" id="YP_010670612.1">
    <property type="nucleotide sequence ID" value="NC_070965.1"/>
</dbReference>
<keyword evidence="3" id="KW-1185">Reference proteome</keyword>
<dbReference type="KEGG" id="vg:77946822"/>